<comment type="caution">
    <text evidence="2">The sequence shown here is derived from an EMBL/GenBank/DDBJ whole genome shotgun (WGS) entry which is preliminary data.</text>
</comment>
<accession>A0A6I2R9C0</accession>
<organism evidence="2 3">
    <name type="scientific">Flavonifractor plautii</name>
    <name type="common">Fusobacterium plautii</name>
    <dbReference type="NCBI Taxonomy" id="292800"/>
    <lineage>
        <taxon>Bacteria</taxon>
        <taxon>Bacillati</taxon>
        <taxon>Bacillota</taxon>
        <taxon>Clostridia</taxon>
        <taxon>Eubacteriales</taxon>
        <taxon>Oscillospiraceae</taxon>
        <taxon>Flavonifractor</taxon>
    </lineage>
</organism>
<evidence type="ECO:0000313" key="3">
    <source>
        <dbReference type="Proteomes" id="UP000434475"/>
    </source>
</evidence>
<reference evidence="2 3" key="1">
    <citation type="journal article" date="2019" name="Nat. Med.">
        <title>A library of human gut bacterial isolates paired with longitudinal multiomics data enables mechanistic microbiome research.</title>
        <authorList>
            <person name="Poyet M."/>
            <person name="Groussin M."/>
            <person name="Gibbons S.M."/>
            <person name="Avila-Pacheco J."/>
            <person name="Jiang X."/>
            <person name="Kearney S.M."/>
            <person name="Perrotta A.R."/>
            <person name="Berdy B."/>
            <person name="Zhao S."/>
            <person name="Lieberman T.D."/>
            <person name="Swanson P.K."/>
            <person name="Smith M."/>
            <person name="Roesemann S."/>
            <person name="Alexander J.E."/>
            <person name="Rich S.A."/>
            <person name="Livny J."/>
            <person name="Vlamakis H."/>
            <person name="Clish C."/>
            <person name="Bullock K."/>
            <person name="Deik A."/>
            <person name="Scott J."/>
            <person name="Pierce K.A."/>
            <person name="Xavier R.J."/>
            <person name="Alm E.J."/>
        </authorList>
    </citation>
    <scope>NUCLEOTIDE SEQUENCE [LARGE SCALE GENOMIC DNA]</scope>
    <source>
        <strain evidence="2 3">BIOML-A2</strain>
    </source>
</reference>
<proteinExistence type="predicted"/>
<gene>
    <name evidence="2" type="ORF">GKE97_25865</name>
</gene>
<keyword evidence="1" id="KW-0175">Coiled coil</keyword>
<dbReference type="RefSeq" id="WP_108981977.1">
    <property type="nucleotide sequence ID" value="NZ_WKPR01000057.1"/>
</dbReference>
<protein>
    <submittedName>
        <fullName evidence="2">IS200/IS605 family element transposase accessory protein TnpB</fullName>
    </submittedName>
</protein>
<evidence type="ECO:0000313" key="2">
    <source>
        <dbReference type="EMBL" id="MSB22885.1"/>
    </source>
</evidence>
<evidence type="ECO:0000256" key="1">
    <source>
        <dbReference type="SAM" id="Coils"/>
    </source>
</evidence>
<name>A0A6I2R9C0_FLAPL</name>
<dbReference type="Proteomes" id="UP000434475">
    <property type="component" value="Unassembled WGS sequence"/>
</dbReference>
<dbReference type="AlphaFoldDB" id="A0A6I2R9C0"/>
<feature type="coiled-coil region" evidence="1">
    <location>
        <begin position="182"/>
        <end position="209"/>
    </location>
</feature>
<feature type="coiled-coil region" evidence="1">
    <location>
        <begin position="87"/>
        <end position="121"/>
    </location>
</feature>
<dbReference type="EMBL" id="WKPR01000057">
    <property type="protein sequence ID" value="MSB22885.1"/>
    <property type="molecule type" value="Genomic_DNA"/>
</dbReference>
<sequence length="571" mass="64910">MRTLSSKPVKKRAMQAADAELLNADFAIHDHLLHTMVSDMLRPGRLGKKSLFLHYRGKGLATNHVQSLTAEAKGIVSAAKEALALNIKTKTQQIAKVEGKIKDTSNQLSRSLKAKENLKARSLARKNGGIIPPFKNPFGSWVRTKVTKDGLAFFVGFKNGKREPTRYGNEYLFETLYLDPRIRRLKSNINNLKCRLHDLKGELARLEREKKAGVVHICFGGKKAFRQRREVRRRNELRSWEGMWKHRRRREMPLVGRLDGPQGSWMARYDVEKKIFSYQTYSGKWISIPGVEFPYGQGWVEAAVSASEIAKRNKKLPPDQQIPGWPAGSVSWSLKDCGNAVQVKCMVTLPEDPNKNFCYDDGCVAFDMNYDHFAASELGPQGELQRHWTVPLQMEGRTSNQISNAISEGLEEIFRYAVAVNKPITIEGIEHPDKCLLYGNKKANRKISEFAHEKMTALAESKGEKYHLSVREVNPAYTSQIGKIKYMRQMGLSIHEAAAYVIGRRGMGLKDPVPKDMARLIPEKKKGTHYWFQWGAIYSALKNVPVNNFYRKINYREYESLAALKEGLLKA</sequence>